<accession>A0A8C7CMU3</accession>
<organism evidence="1 2">
    <name type="scientific">Oncorhynchus kisutch</name>
    <name type="common">Coho salmon</name>
    <name type="synonym">Salmo kisutch</name>
    <dbReference type="NCBI Taxonomy" id="8019"/>
    <lineage>
        <taxon>Eukaryota</taxon>
        <taxon>Metazoa</taxon>
        <taxon>Chordata</taxon>
        <taxon>Craniata</taxon>
        <taxon>Vertebrata</taxon>
        <taxon>Euteleostomi</taxon>
        <taxon>Actinopterygii</taxon>
        <taxon>Neopterygii</taxon>
        <taxon>Teleostei</taxon>
        <taxon>Protacanthopterygii</taxon>
        <taxon>Salmoniformes</taxon>
        <taxon>Salmonidae</taxon>
        <taxon>Salmoninae</taxon>
        <taxon>Oncorhynchus</taxon>
    </lineage>
</organism>
<reference evidence="1" key="1">
    <citation type="submission" date="2025-08" db="UniProtKB">
        <authorList>
            <consortium name="Ensembl"/>
        </authorList>
    </citation>
    <scope>IDENTIFICATION</scope>
</reference>
<sequence>MQCLTSDSPSLVRLEMSKVVPTAAASTPPIPRSWNLRRTAKHRNPLSIQCPGWRGR</sequence>
<protein>
    <submittedName>
        <fullName evidence="1">Uncharacterized protein</fullName>
    </submittedName>
</protein>
<name>A0A8C7CMU3_ONCKI</name>
<reference evidence="1" key="2">
    <citation type="submission" date="2025-09" db="UniProtKB">
        <authorList>
            <consortium name="Ensembl"/>
        </authorList>
    </citation>
    <scope>IDENTIFICATION</scope>
</reference>
<dbReference type="Ensembl" id="ENSOKIT00005007485.1">
    <property type="protein sequence ID" value="ENSOKIP00005007004.1"/>
    <property type="gene ID" value="ENSOKIG00005003232.1"/>
</dbReference>
<dbReference type="AlphaFoldDB" id="A0A8C7CMU3"/>
<dbReference type="Proteomes" id="UP000694557">
    <property type="component" value="Unassembled WGS sequence"/>
</dbReference>
<proteinExistence type="predicted"/>
<evidence type="ECO:0000313" key="2">
    <source>
        <dbReference type="Proteomes" id="UP000694557"/>
    </source>
</evidence>
<evidence type="ECO:0000313" key="1">
    <source>
        <dbReference type="Ensembl" id="ENSOKIP00005007004.1"/>
    </source>
</evidence>
<keyword evidence="2" id="KW-1185">Reference proteome</keyword>